<keyword evidence="5" id="KW-0378">Hydrolase</keyword>
<dbReference type="InterPro" id="IPR041492">
    <property type="entry name" value="HAD_2"/>
</dbReference>
<dbReference type="Gene3D" id="3.40.50.1000">
    <property type="entry name" value="HAD superfamily/HAD-like"/>
    <property type="match status" value="1"/>
</dbReference>
<dbReference type="PANTHER" id="PTHR43434:SF1">
    <property type="entry name" value="PHOSPHOGLYCOLATE PHOSPHATASE"/>
    <property type="match status" value="1"/>
</dbReference>
<dbReference type="SUPFAM" id="SSF56784">
    <property type="entry name" value="HAD-like"/>
    <property type="match status" value="1"/>
</dbReference>
<reference evidence="5 6" key="1">
    <citation type="journal article" date="2019" name="Appl. Microbiol. Biotechnol.">
        <title>Differential efficiency of wild type rhizogenic strains for rol gene transformation of plants.</title>
        <authorList>
            <person name="Desmet S."/>
            <person name="De Keyser E."/>
            <person name="Van Vaerenbergh J."/>
            <person name="Baeyen S."/>
            <person name="Van Huylenbroeck J."/>
            <person name="Geelen D."/>
            <person name="Dhooghe E."/>
        </authorList>
    </citation>
    <scope>NUCLEOTIDE SEQUENCE [LARGE SCALE GENOMIC DNA]</scope>
    <source>
        <strain evidence="5 6">MAFF210266</strain>
    </source>
</reference>
<evidence type="ECO:0000256" key="1">
    <source>
        <dbReference type="ARBA" id="ARBA00000830"/>
    </source>
</evidence>
<evidence type="ECO:0000256" key="3">
    <source>
        <dbReference type="ARBA" id="ARBA00006171"/>
    </source>
</evidence>
<evidence type="ECO:0000256" key="4">
    <source>
        <dbReference type="ARBA" id="ARBA00013078"/>
    </source>
</evidence>
<dbReference type="PANTHER" id="PTHR43434">
    <property type="entry name" value="PHOSPHOGLYCOLATE PHOSPHATASE"/>
    <property type="match status" value="1"/>
</dbReference>
<dbReference type="InterPro" id="IPR050155">
    <property type="entry name" value="HAD-like_hydrolase_sf"/>
</dbReference>
<comment type="similarity">
    <text evidence="3">Belongs to the HAD-like hydrolase superfamily. CbbY/CbbZ/Gph/YieH family.</text>
</comment>
<dbReference type="EMBL" id="SGOE01000014">
    <property type="protein sequence ID" value="TRA98895.1"/>
    <property type="molecule type" value="Genomic_DNA"/>
</dbReference>
<dbReference type="AlphaFoldDB" id="A0A546XDQ8"/>
<dbReference type="GO" id="GO:0008967">
    <property type="term" value="F:phosphoglycolate phosphatase activity"/>
    <property type="evidence" value="ECO:0007669"/>
    <property type="project" value="UniProtKB-EC"/>
</dbReference>
<dbReference type="InterPro" id="IPR036412">
    <property type="entry name" value="HAD-like_sf"/>
</dbReference>
<dbReference type="Proteomes" id="UP000317023">
    <property type="component" value="Unassembled WGS sequence"/>
</dbReference>
<comment type="caution">
    <text evidence="5">The sequence shown here is derived from an EMBL/GenBank/DDBJ whole genome shotgun (WGS) entry which is preliminary data.</text>
</comment>
<dbReference type="NCBIfam" id="TIGR01549">
    <property type="entry name" value="HAD-SF-IA-v1"/>
    <property type="match status" value="1"/>
</dbReference>
<dbReference type="GO" id="GO:0005829">
    <property type="term" value="C:cytosol"/>
    <property type="evidence" value="ECO:0007669"/>
    <property type="project" value="TreeGrafter"/>
</dbReference>
<evidence type="ECO:0000313" key="6">
    <source>
        <dbReference type="Proteomes" id="UP000317023"/>
    </source>
</evidence>
<protein>
    <recommendedName>
        <fullName evidence="4">phosphoglycolate phosphatase</fullName>
        <ecNumber evidence="4">3.1.3.18</ecNumber>
    </recommendedName>
</protein>
<dbReference type="Pfam" id="PF13419">
    <property type="entry name" value="HAD_2"/>
    <property type="match status" value="1"/>
</dbReference>
<comment type="pathway">
    <text evidence="2">Organic acid metabolism; glycolate biosynthesis; glycolate from 2-phosphoglycolate: step 1/1.</text>
</comment>
<comment type="catalytic activity">
    <reaction evidence="1">
        <text>2-phosphoglycolate + H2O = glycolate + phosphate</text>
        <dbReference type="Rhea" id="RHEA:14369"/>
        <dbReference type="ChEBI" id="CHEBI:15377"/>
        <dbReference type="ChEBI" id="CHEBI:29805"/>
        <dbReference type="ChEBI" id="CHEBI:43474"/>
        <dbReference type="ChEBI" id="CHEBI:58033"/>
        <dbReference type="EC" id="3.1.3.18"/>
    </reaction>
</comment>
<gene>
    <name evidence="5" type="ORF">EXN61_26830</name>
</gene>
<dbReference type="RefSeq" id="WP_142860228.1">
    <property type="nucleotide sequence ID" value="NZ_SGOE01000014.1"/>
</dbReference>
<dbReference type="GO" id="GO:0006281">
    <property type="term" value="P:DNA repair"/>
    <property type="evidence" value="ECO:0007669"/>
    <property type="project" value="TreeGrafter"/>
</dbReference>
<name>A0A546XDQ8_AGRTU</name>
<evidence type="ECO:0000256" key="2">
    <source>
        <dbReference type="ARBA" id="ARBA00004818"/>
    </source>
</evidence>
<dbReference type="EC" id="3.1.3.18" evidence="4"/>
<sequence length="170" mass="18656">MIIFDFDQTLVDTSSVEHLRAARNWRAVMAQASKLPVYDGITELLHELHESGQTVAIVTKSPDMVPKAFIKAHGWPIDIVVGYHHVKNRKPHPEGLLLAMSKAGADPDDTYHVGDQPQDTEASRGANVTALGSAWGCTDTSELEASKPDVMFASVAELRKYFRAELGTED</sequence>
<dbReference type="InterPro" id="IPR006439">
    <property type="entry name" value="HAD-SF_hydro_IA"/>
</dbReference>
<dbReference type="InterPro" id="IPR023214">
    <property type="entry name" value="HAD_sf"/>
</dbReference>
<organism evidence="5 6">
    <name type="scientific">Agrobacterium tumefaciens</name>
    <dbReference type="NCBI Taxonomy" id="358"/>
    <lineage>
        <taxon>Bacteria</taxon>
        <taxon>Pseudomonadati</taxon>
        <taxon>Pseudomonadota</taxon>
        <taxon>Alphaproteobacteria</taxon>
        <taxon>Hyphomicrobiales</taxon>
        <taxon>Rhizobiaceae</taxon>
        <taxon>Rhizobium/Agrobacterium group</taxon>
        <taxon>Agrobacterium</taxon>
        <taxon>Agrobacterium tumefaciens complex</taxon>
    </lineage>
</organism>
<proteinExistence type="inferred from homology"/>
<accession>A0A546XDQ8</accession>
<evidence type="ECO:0000313" key="5">
    <source>
        <dbReference type="EMBL" id="TRA98895.1"/>
    </source>
</evidence>